<organism evidence="7 9">
    <name type="scientific">Candidatus Chlorohelix allophototropha</name>
    <dbReference type="NCBI Taxonomy" id="3003348"/>
    <lineage>
        <taxon>Bacteria</taxon>
        <taxon>Bacillati</taxon>
        <taxon>Chloroflexota</taxon>
        <taxon>Chloroflexia</taxon>
        <taxon>Candidatus Chloroheliales</taxon>
        <taxon>Candidatus Chloroheliaceae</taxon>
        <taxon>Candidatus Chlorohelix</taxon>
    </lineage>
</organism>
<dbReference type="EMBL" id="CP128399">
    <property type="protein sequence ID" value="WJW66038.1"/>
    <property type="molecule type" value="Genomic_DNA"/>
</dbReference>
<evidence type="ECO:0000256" key="2">
    <source>
        <dbReference type="ARBA" id="ARBA00022679"/>
    </source>
</evidence>
<keyword evidence="2" id="KW-0808">Transferase</keyword>
<dbReference type="SMART" id="SM00448">
    <property type="entry name" value="REC"/>
    <property type="match status" value="1"/>
</dbReference>
<dbReference type="Pfam" id="PF00072">
    <property type="entry name" value="Response_reg"/>
    <property type="match status" value="1"/>
</dbReference>
<dbReference type="Gene3D" id="3.30.450.40">
    <property type="match status" value="1"/>
</dbReference>
<dbReference type="PANTHER" id="PTHR44591">
    <property type="entry name" value="STRESS RESPONSE REGULATOR PROTEIN 1"/>
    <property type="match status" value="1"/>
</dbReference>
<dbReference type="EMBL" id="JACATZ010000001">
    <property type="protein sequence ID" value="NWJ46668.1"/>
    <property type="molecule type" value="Genomic_DNA"/>
</dbReference>
<keyword evidence="10" id="KW-1185">Reference proteome</keyword>
<dbReference type="RefSeq" id="WP_341467921.1">
    <property type="nucleotide sequence ID" value="NZ_CP128399.1"/>
</dbReference>
<dbReference type="PROSITE" id="PS50110">
    <property type="entry name" value="RESPONSE_REGULATORY"/>
    <property type="match status" value="1"/>
</dbReference>
<dbReference type="InterPro" id="IPR029787">
    <property type="entry name" value="Nucleotide_cyclase"/>
</dbReference>
<dbReference type="SMART" id="SM00065">
    <property type="entry name" value="GAF"/>
    <property type="match status" value="1"/>
</dbReference>
<dbReference type="InterPro" id="IPR050595">
    <property type="entry name" value="Bact_response_regulator"/>
</dbReference>
<dbReference type="Pfam" id="PF00990">
    <property type="entry name" value="GGDEF"/>
    <property type="match status" value="1"/>
</dbReference>
<evidence type="ECO:0000313" key="7">
    <source>
        <dbReference type="EMBL" id="NWJ46668.1"/>
    </source>
</evidence>
<keyword evidence="3" id="KW-0418">Kinase</keyword>
<evidence type="ECO:0000313" key="10">
    <source>
        <dbReference type="Proteomes" id="UP001431572"/>
    </source>
</evidence>
<dbReference type="AlphaFoldDB" id="A0A8T7LXH0"/>
<dbReference type="InterPro" id="IPR003018">
    <property type="entry name" value="GAF"/>
</dbReference>
<evidence type="ECO:0000256" key="3">
    <source>
        <dbReference type="ARBA" id="ARBA00022777"/>
    </source>
</evidence>
<evidence type="ECO:0000259" key="5">
    <source>
        <dbReference type="PROSITE" id="PS50110"/>
    </source>
</evidence>
<gene>
    <name evidence="7" type="ORF">HXX08_12375</name>
    <name evidence="8" type="ORF">OZ401_001820</name>
</gene>
<dbReference type="Gene3D" id="3.40.50.2300">
    <property type="match status" value="1"/>
</dbReference>
<evidence type="ECO:0000259" key="6">
    <source>
        <dbReference type="PROSITE" id="PS50887"/>
    </source>
</evidence>
<proteinExistence type="predicted"/>
<dbReference type="Proteomes" id="UP000521676">
    <property type="component" value="Unassembled WGS sequence"/>
</dbReference>
<reference evidence="8" key="2">
    <citation type="journal article" date="2024" name="Nature">
        <title>Anoxygenic phototroph of the Chloroflexota uses a type I reaction centre.</title>
        <authorList>
            <person name="Tsuji J.M."/>
            <person name="Shaw N.A."/>
            <person name="Nagashima S."/>
            <person name="Venkiteswaran J.J."/>
            <person name="Schiff S.L."/>
            <person name="Watanabe T."/>
            <person name="Fukui M."/>
            <person name="Hanada S."/>
            <person name="Tank M."/>
            <person name="Neufeld J.D."/>
        </authorList>
    </citation>
    <scope>NUCLEOTIDE SEQUENCE</scope>
    <source>
        <strain evidence="8">L227-S17</strain>
    </source>
</reference>
<protein>
    <submittedName>
        <fullName evidence="7">Response regulator</fullName>
    </submittedName>
</protein>
<dbReference type="PANTHER" id="PTHR44591:SF3">
    <property type="entry name" value="RESPONSE REGULATORY DOMAIN-CONTAINING PROTEIN"/>
    <property type="match status" value="1"/>
</dbReference>
<feature type="modified residue" description="4-aspartylphosphate" evidence="4">
    <location>
        <position position="61"/>
    </location>
</feature>
<dbReference type="Gene3D" id="3.30.70.270">
    <property type="match status" value="1"/>
</dbReference>
<dbReference type="PROSITE" id="PS50887">
    <property type="entry name" value="GGDEF"/>
    <property type="match status" value="1"/>
</dbReference>
<dbReference type="SUPFAM" id="SSF55781">
    <property type="entry name" value="GAF domain-like"/>
    <property type="match status" value="1"/>
</dbReference>
<dbReference type="Proteomes" id="UP001431572">
    <property type="component" value="Chromosome 1"/>
</dbReference>
<dbReference type="SUPFAM" id="SSF55073">
    <property type="entry name" value="Nucleotide cyclase"/>
    <property type="match status" value="1"/>
</dbReference>
<dbReference type="CDD" id="cd17574">
    <property type="entry name" value="REC_OmpR"/>
    <property type="match status" value="1"/>
</dbReference>
<feature type="domain" description="Response regulatory" evidence="5">
    <location>
        <begin position="12"/>
        <end position="128"/>
    </location>
</feature>
<dbReference type="InterPro" id="IPR000160">
    <property type="entry name" value="GGDEF_dom"/>
</dbReference>
<dbReference type="InterPro" id="IPR029016">
    <property type="entry name" value="GAF-like_dom_sf"/>
</dbReference>
<name>A0A8T7LXH0_9CHLR</name>
<evidence type="ECO:0000313" key="8">
    <source>
        <dbReference type="EMBL" id="WJW66038.1"/>
    </source>
</evidence>
<accession>A0A8T7LXH0</accession>
<dbReference type="InterPro" id="IPR001789">
    <property type="entry name" value="Sig_transdc_resp-reg_receiver"/>
</dbReference>
<reference evidence="7 9" key="1">
    <citation type="submission" date="2020-06" db="EMBL/GenBank/DDBJ databases">
        <title>Anoxygenic phototrophic Chloroflexota member uses a Type I reaction center.</title>
        <authorList>
            <person name="Tsuji J.M."/>
            <person name="Shaw N.A."/>
            <person name="Nagashima S."/>
            <person name="Venkiteswaran J."/>
            <person name="Schiff S.L."/>
            <person name="Hanada S."/>
            <person name="Tank M."/>
            <person name="Neufeld J.D."/>
        </authorList>
    </citation>
    <scope>NUCLEOTIDE SEQUENCE [LARGE SCALE GENOMIC DNA]</scope>
    <source>
        <strain evidence="7">L227-S17</strain>
    </source>
</reference>
<dbReference type="GO" id="GO:0000160">
    <property type="term" value="P:phosphorelay signal transduction system"/>
    <property type="evidence" value="ECO:0007669"/>
    <property type="project" value="InterPro"/>
</dbReference>
<dbReference type="SUPFAM" id="SSF52172">
    <property type="entry name" value="CheY-like"/>
    <property type="match status" value="1"/>
</dbReference>
<keyword evidence="1 4" id="KW-0597">Phosphoprotein</keyword>
<evidence type="ECO:0000256" key="1">
    <source>
        <dbReference type="ARBA" id="ARBA00022553"/>
    </source>
</evidence>
<dbReference type="GO" id="GO:0016301">
    <property type="term" value="F:kinase activity"/>
    <property type="evidence" value="ECO:0007669"/>
    <property type="project" value="UniProtKB-KW"/>
</dbReference>
<feature type="domain" description="GGDEF" evidence="6">
    <location>
        <begin position="337"/>
        <end position="467"/>
    </location>
</feature>
<sequence>MSENITPINRLLIAVIDPDENSRLISRHVLSGAGYDVIEASDGLSGLAQFNRRQPDMVVLDTNLPQLDGFEVCQRLRLMPGSESIPILMISDNSDDRSIARAFECGATDYQTKPFNWTIILRRIQNFLKVRNNGIELIRNHSRILELLNNQSVSLDEALNRIAELAQDQLPHIHCGIMLLKHGRLYFGGAPSLPETLKYTLDGMQIGNSSTSAGIAAYTAKPVLTSNIMQDRAWEDYFFVAIDNSINSCWSMPVQSSSGVVLGVCSFYLSESRYPTPSEFEMLELISRLTLTAIRSNQLRQQVKVGKPTESVTRLPELYRLQTKLQAVLDSDRLFGNGTAVMMMELEGYNQIAHETTEKELSSLVAISLQAALRKGDMVVCLENGKFAVLVTGLKHQTSPKQLAERLSQNLIKPFVIKGQQLRVSANIGVSIAPADGDRAEMLLEKARLALSLACRRQGQPVQLFSHSSENPTVATSLVGQTGDITAERLSSLQAS</sequence>
<dbReference type="InterPro" id="IPR043128">
    <property type="entry name" value="Rev_trsase/Diguanyl_cyclase"/>
</dbReference>
<dbReference type="SMART" id="SM00267">
    <property type="entry name" value="GGDEF"/>
    <property type="match status" value="1"/>
</dbReference>
<dbReference type="Pfam" id="PF13185">
    <property type="entry name" value="GAF_2"/>
    <property type="match status" value="1"/>
</dbReference>
<evidence type="ECO:0000256" key="4">
    <source>
        <dbReference type="PROSITE-ProRule" id="PRU00169"/>
    </source>
</evidence>
<dbReference type="InterPro" id="IPR011006">
    <property type="entry name" value="CheY-like_superfamily"/>
</dbReference>
<evidence type="ECO:0000313" key="9">
    <source>
        <dbReference type="Proteomes" id="UP000521676"/>
    </source>
</evidence>